<sequence>MTQYSGQSPPLLSASVLSPAFKSVLITDVYDCAMKGYKATYKPGTWSPDRLSAYMVEGVVDDRYFRLSLFRPHTSFMGKGINHPNTINTQQAGT</sequence>
<dbReference type="AlphaFoldDB" id="A0A068WRF6"/>
<accession>A0A068WRF6</accession>
<dbReference type="Proteomes" id="UP000492820">
    <property type="component" value="Unassembled WGS sequence"/>
</dbReference>
<reference evidence="3" key="3">
    <citation type="submission" date="2020-10" db="UniProtKB">
        <authorList>
            <consortium name="WormBaseParasite"/>
        </authorList>
    </citation>
    <scope>IDENTIFICATION</scope>
</reference>
<protein>
    <submittedName>
        <fullName evidence="3">tRNA-synt_1g domain-containing protein</fullName>
    </submittedName>
</protein>
<evidence type="ECO:0000313" key="2">
    <source>
        <dbReference type="Proteomes" id="UP000492820"/>
    </source>
</evidence>
<reference evidence="1" key="2">
    <citation type="submission" date="2014-06" db="EMBL/GenBank/DDBJ databases">
        <authorList>
            <person name="Aslett M."/>
        </authorList>
    </citation>
    <scope>NUCLEOTIDE SEQUENCE</scope>
</reference>
<evidence type="ECO:0000313" key="1">
    <source>
        <dbReference type="EMBL" id="CDS22723.1"/>
    </source>
</evidence>
<evidence type="ECO:0000313" key="3">
    <source>
        <dbReference type="WBParaSite" id="EgrG_002033000"/>
    </source>
</evidence>
<dbReference type="EMBL" id="LK028587">
    <property type="protein sequence ID" value="CDS22723.1"/>
    <property type="molecule type" value="Genomic_DNA"/>
</dbReference>
<organism evidence="1">
    <name type="scientific">Echinococcus granulosus</name>
    <name type="common">Hydatid tapeworm</name>
    <dbReference type="NCBI Taxonomy" id="6210"/>
    <lineage>
        <taxon>Eukaryota</taxon>
        <taxon>Metazoa</taxon>
        <taxon>Spiralia</taxon>
        <taxon>Lophotrochozoa</taxon>
        <taxon>Platyhelminthes</taxon>
        <taxon>Cestoda</taxon>
        <taxon>Eucestoda</taxon>
        <taxon>Cyclophyllidea</taxon>
        <taxon>Taeniidae</taxon>
        <taxon>Echinococcus</taxon>
        <taxon>Echinococcus granulosus group</taxon>
    </lineage>
</organism>
<dbReference type="WBParaSite" id="EgrG_002033000">
    <property type="protein sequence ID" value="EgrG_002033000"/>
    <property type="gene ID" value="EgrG_002033000"/>
</dbReference>
<reference evidence="1 2" key="1">
    <citation type="journal article" date="2013" name="Nature">
        <title>The genomes of four tapeworm species reveal adaptations to parasitism.</title>
        <authorList>
            <person name="Tsai I.J."/>
            <person name="Zarowiecki M."/>
            <person name="Holroyd N."/>
            <person name="Garciarrubio A."/>
            <person name="Sanchez-Flores A."/>
            <person name="Brooks K.L."/>
            <person name="Tracey A."/>
            <person name="Bobes R.J."/>
            <person name="Fragoso G."/>
            <person name="Sciutto E."/>
            <person name="Aslett M."/>
            <person name="Beasley H."/>
            <person name="Bennett H.M."/>
            <person name="Cai J."/>
            <person name="Camicia F."/>
            <person name="Clark R."/>
            <person name="Cucher M."/>
            <person name="De Silva N."/>
            <person name="Day T.A."/>
            <person name="Deplazes P."/>
            <person name="Estrada K."/>
            <person name="Fernandez C."/>
            <person name="Holland P.W."/>
            <person name="Hou J."/>
            <person name="Hu S."/>
            <person name="Huckvale T."/>
            <person name="Hung S.S."/>
            <person name="Kamenetzky L."/>
            <person name="Keane J.A."/>
            <person name="Kiss F."/>
            <person name="Koziol U."/>
            <person name="Lambert O."/>
            <person name="Liu K."/>
            <person name="Luo X."/>
            <person name="Luo Y."/>
            <person name="Macchiaroli N."/>
            <person name="Nichol S."/>
            <person name="Paps J."/>
            <person name="Parkinson J."/>
            <person name="Pouchkina-Stantcheva N."/>
            <person name="Riddiford N."/>
            <person name="Rosenzvit M."/>
            <person name="Salinas G."/>
            <person name="Wasmuth J.D."/>
            <person name="Zamanian M."/>
            <person name="Zheng Y."/>
            <person name="Cai X."/>
            <person name="Soberon X."/>
            <person name="Olson P.D."/>
            <person name="Laclette J.P."/>
            <person name="Brehm K."/>
            <person name="Berriman M."/>
            <person name="Garciarrubio A."/>
            <person name="Bobes R.J."/>
            <person name="Fragoso G."/>
            <person name="Sanchez-Flores A."/>
            <person name="Estrada K."/>
            <person name="Cevallos M.A."/>
            <person name="Morett E."/>
            <person name="Gonzalez V."/>
            <person name="Portillo T."/>
            <person name="Ochoa-Leyva A."/>
            <person name="Jose M.V."/>
            <person name="Sciutto E."/>
            <person name="Landa A."/>
            <person name="Jimenez L."/>
            <person name="Valdes V."/>
            <person name="Carrero J.C."/>
            <person name="Larralde C."/>
            <person name="Morales-Montor J."/>
            <person name="Limon-Lason J."/>
            <person name="Soberon X."/>
            <person name="Laclette J.P."/>
        </authorList>
    </citation>
    <scope>NUCLEOTIDE SEQUENCE [LARGE SCALE GENOMIC DNA]</scope>
</reference>
<name>A0A068WRF6_ECHGR</name>
<proteinExistence type="predicted"/>
<gene>
    <name evidence="1" type="ORF">EgrG_002033000</name>
</gene>